<dbReference type="Pfam" id="PF07209">
    <property type="entry name" value="DUF1415"/>
    <property type="match status" value="1"/>
</dbReference>
<dbReference type="AlphaFoldDB" id="H5T7Z4"/>
<dbReference type="STRING" id="56804.BAE46_10410"/>
<name>H5T7Z4_9ALTE</name>
<gene>
    <name evidence="1" type="ORF">GPUN_0268</name>
</gene>
<dbReference type="RefSeq" id="WP_006002646.1">
    <property type="nucleotide sequence ID" value="NZ_BAET01000004.1"/>
</dbReference>
<evidence type="ECO:0000313" key="2">
    <source>
        <dbReference type="Proteomes" id="UP000053586"/>
    </source>
</evidence>
<evidence type="ECO:0000313" key="1">
    <source>
        <dbReference type="EMBL" id="GAB54421.1"/>
    </source>
</evidence>
<dbReference type="OrthoDB" id="277390at2"/>
<dbReference type="eggNOG" id="COG3310">
    <property type="taxonomic scope" value="Bacteria"/>
</dbReference>
<sequence>MNNKNGPASAAGHGAEAKVWRWLDKVVIGENLCPFARVPRERGQVRLLVVQEPNVQHLLTILANECHYLVAHPKTETSLIALTHQLDDFYDYLDALDMAQELLEDLGYEGVFQLASFHPEYLFAGEPANSVSHYTNRAPFPMFHLIREASITKALAFVEDPEDIPRRNIAHANKLGVAFFKGFLS</sequence>
<dbReference type="Proteomes" id="UP000053586">
    <property type="component" value="Unassembled WGS sequence"/>
</dbReference>
<evidence type="ECO:0008006" key="3">
    <source>
        <dbReference type="Google" id="ProtNLM"/>
    </source>
</evidence>
<proteinExistence type="predicted"/>
<protein>
    <recommendedName>
        <fullName evidence="3">DUF1415 domain-containing protein</fullName>
    </recommendedName>
</protein>
<comment type="caution">
    <text evidence="1">The sequence shown here is derived from an EMBL/GenBank/DDBJ whole genome shotgun (WGS) entry which is preliminary data.</text>
</comment>
<reference evidence="1 2" key="2">
    <citation type="journal article" date="2017" name="Antonie Van Leeuwenhoek">
        <title>Rhizobium rhizosphaerae sp. nov., a novel species isolated from rice rhizosphere.</title>
        <authorList>
            <person name="Zhao J.J."/>
            <person name="Zhang J."/>
            <person name="Zhang R.J."/>
            <person name="Zhang C.W."/>
            <person name="Yin H.Q."/>
            <person name="Zhang X.X."/>
        </authorList>
    </citation>
    <scope>NUCLEOTIDE SEQUENCE [LARGE SCALE GENOMIC DNA]</scope>
    <source>
        <strain evidence="1 2">ACAM 611</strain>
    </source>
</reference>
<reference evidence="1 2" key="1">
    <citation type="journal article" date="2012" name="J. Bacteriol.">
        <title>Genome sequence of proteorhodopsin-containing sea ice bacterium Glaciecola punicea ACAM 611T.</title>
        <authorList>
            <person name="Qin Q.-L."/>
            <person name="Xie B.-B."/>
            <person name="Shu Y.-L."/>
            <person name="Rong J.-C."/>
            <person name="Zhao D.-L."/>
            <person name="Zhang X.-Y."/>
            <person name="Chen X.-L."/>
            <person name="Zhou B.-C."/>
            <person name="Zhanga Y.-Z."/>
        </authorList>
    </citation>
    <scope>NUCLEOTIDE SEQUENCE [LARGE SCALE GENOMIC DNA]</scope>
    <source>
        <strain evidence="1 2">ACAM 611</strain>
    </source>
</reference>
<accession>H5T7Z4</accession>
<dbReference type="EMBL" id="BAET01000004">
    <property type="protein sequence ID" value="GAB54421.1"/>
    <property type="molecule type" value="Genomic_DNA"/>
</dbReference>
<organism evidence="1 2">
    <name type="scientific">Glaciecola punicea ACAM 611</name>
    <dbReference type="NCBI Taxonomy" id="1121923"/>
    <lineage>
        <taxon>Bacteria</taxon>
        <taxon>Pseudomonadati</taxon>
        <taxon>Pseudomonadota</taxon>
        <taxon>Gammaproteobacteria</taxon>
        <taxon>Alteromonadales</taxon>
        <taxon>Alteromonadaceae</taxon>
        <taxon>Glaciecola</taxon>
    </lineage>
</organism>
<dbReference type="InterPro" id="IPR009858">
    <property type="entry name" value="DUF1415"/>
</dbReference>
<keyword evidence="2" id="KW-1185">Reference proteome</keyword>